<feature type="region of interest" description="Disordered" evidence="1">
    <location>
        <begin position="113"/>
        <end position="136"/>
    </location>
</feature>
<dbReference type="RefSeq" id="WP_145371735.1">
    <property type="nucleotide sequence ID" value="NZ_CP036275.1"/>
</dbReference>
<reference evidence="2 3" key="1">
    <citation type="submission" date="2019-02" db="EMBL/GenBank/DDBJ databases">
        <title>Deep-cultivation of Planctomycetes and their phenomic and genomic characterization uncovers novel biology.</title>
        <authorList>
            <person name="Wiegand S."/>
            <person name="Jogler M."/>
            <person name="Boedeker C."/>
            <person name="Pinto D."/>
            <person name="Vollmers J."/>
            <person name="Rivas-Marin E."/>
            <person name="Kohn T."/>
            <person name="Peeters S.H."/>
            <person name="Heuer A."/>
            <person name="Rast P."/>
            <person name="Oberbeckmann S."/>
            <person name="Bunk B."/>
            <person name="Jeske O."/>
            <person name="Meyerdierks A."/>
            <person name="Storesund J.E."/>
            <person name="Kallscheuer N."/>
            <person name="Luecker S."/>
            <person name="Lage O.M."/>
            <person name="Pohl T."/>
            <person name="Merkel B.J."/>
            <person name="Hornburger P."/>
            <person name="Mueller R.-W."/>
            <person name="Bruemmer F."/>
            <person name="Labrenz M."/>
            <person name="Spormann A.M."/>
            <person name="Op den Camp H."/>
            <person name="Overmann J."/>
            <person name="Amann R."/>
            <person name="Jetten M.S.M."/>
            <person name="Mascher T."/>
            <person name="Medema M.H."/>
            <person name="Devos D.P."/>
            <person name="Kaster A.-K."/>
            <person name="Ovreas L."/>
            <person name="Rohde M."/>
            <person name="Galperin M.Y."/>
            <person name="Jogler C."/>
        </authorList>
    </citation>
    <scope>NUCLEOTIDE SEQUENCE [LARGE SCALE GENOMIC DNA]</scope>
    <source>
        <strain evidence="2 3">Mal4</strain>
    </source>
</reference>
<evidence type="ECO:0000313" key="2">
    <source>
        <dbReference type="EMBL" id="QDU40443.1"/>
    </source>
</evidence>
<dbReference type="Proteomes" id="UP000320496">
    <property type="component" value="Chromosome"/>
</dbReference>
<evidence type="ECO:0000313" key="3">
    <source>
        <dbReference type="Proteomes" id="UP000320496"/>
    </source>
</evidence>
<organism evidence="2 3">
    <name type="scientific">Maioricimonas rarisocia</name>
    <dbReference type="NCBI Taxonomy" id="2528026"/>
    <lineage>
        <taxon>Bacteria</taxon>
        <taxon>Pseudomonadati</taxon>
        <taxon>Planctomycetota</taxon>
        <taxon>Planctomycetia</taxon>
        <taxon>Planctomycetales</taxon>
        <taxon>Planctomycetaceae</taxon>
        <taxon>Maioricimonas</taxon>
    </lineage>
</organism>
<evidence type="ECO:0000256" key="1">
    <source>
        <dbReference type="SAM" id="MobiDB-lite"/>
    </source>
</evidence>
<dbReference type="EMBL" id="CP036275">
    <property type="protein sequence ID" value="QDU40443.1"/>
    <property type="molecule type" value="Genomic_DNA"/>
</dbReference>
<dbReference type="KEGG" id="mri:Mal4_48000"/>
<dbReference type="AlphaFoldDB" id="A0A517ZD75"/>
<proteinExistence type="predicted"/>
<name>A0A517ZD75_9PLAN</name>
<protein>
    <submittedName>
        <fullName evidence="2">Uncharacterized protein</fullName>
    </submittedName>
</protein>
<feature type="compositionally biased region" description="Basic and acidic residues" evidence="1">
    <location>
        <begin position="65"/>
        <end position="75"/>
    </location>
</feature>
<gene>
    <name evidence="2" type="ORF">Mal4_48000</name>
</gene>
<sequence>MQSTQQFQSRTEDHPPEGAGPVSPAERLLVLTEEVRAFVQVQLDRLEKAWTDCEGVLERERSLDERQRELERQQQHLESALDEQRRRLDDEYARLMDAWDRLESEKRQLLASGPVAAAAPAPPTQGETAVVPRMNGGPVPAAAVDILQPATAETPTTVPGRSETWSPEQSALQFQQLKREIGRHARRR</sequence>
<feature type="region of interest" description="Disordered" evidence="1">
    <location>
        <begin position="65"/>
        <end position="84"/>
    </location>
</feature>
<feature type="region of interest" description="Disordered" evidence="1">
    <location>
        <begin position="151"/>
        <end position="172"/>
    </location>
</feature>
<accession>A0A517ZD75</accession>
<feature type="region of interest" description="Disordered" evidence="1">
    <location>
        <begin position="1"/>
        <end position="25"/>
    </location>
</feature>
<keyword evidence="3" id="KW-1185">Reference proteome</keyword>